<proteinExistence type="predicted"/>
<sequence>MKRLYARLLLWLIRPALNRDTEIKSAKISASLSEMLPEIKRRVTSAIRDRQG</sequence>
<gene>
    <name evidence="1" type="ORF">PBR20603_01517</name>
</gene>
<evidence type="ECO:0000313" key="2">
    <source>
        <dbReference type="Proteomes" id="UP000382040"/>
    </source>
</evidence>
<keyword evidence="2" id="KW-1185">Reference proteome</keyword>
<protein>
    <submittedName>
        <fullName evidence="1">Uncharacterized protein</fullName>
    </submittedName>
</protein>
<name>A0A5E5BMT7_9BURK</name>
<evidence type="ECO:0000313" key="1">
    <source>
        <dbReference type="EMBL" id="VVE87581.1"/>
    </source>
</evidence>
<reference evidence="1 2" key="1">
    <citation type="submission" date="2019-08" db="EMBL/GenBank/DDBJ databases">
        <authorList>
            <person name="Peeters C."/>
        </authorList>
    </citation>
    <scope>NUCLEOTIDE SEQUENCE [LARGE SCALE GENOMIC DNA]</scope>
    <source>
        <strain evidence="1 2">LMG 20603</strain>
    </source>
</reference>
<dbReference type="EMBL" id="CABPST010000002">
    <property type="protein sequence ID" value="VVE87581.1"/>
    <property type="molecule type" value="Genomic_DNA"/>
</dbReference>
<accession>A0A5E5BMT7</accession>
<organism evidence="1 2">
    <name type="scientific">Pandoraea bronchicola</name>
    <dbReference type="NCBI Taxonomy" id="2508287"/>
    <lineage>
        <taxon>Bacteria</taxon>
        <taxon>Pseudomonadati</taxon>
        <taxon>Pseudomonadota</taxon>
        <taxon>Betaproteobacteria</taxon>
        <taxon>Burkholderiales</taxon>
        <taxon>Burkholderiaceae</taxon>
        <taxon>Pandoraea</taxon>
    </lineage>
</organism>
<dbReference type="Proteomes" id="UP000382040">
    <property type="component" value="Unassembled WGS sequence"/>
</dbReference>
<dbReference type="AlphaFoldDB" id="A0A5E5BMT7"/>